<evidence type="ECO:0008006" key="6">
    <source>
        <dbReference type="Google" id="ProtNLM"/>
    </source>
</evidence>
<comment type="similarity">
    <text evidence="1">Belongs to the HypE family.</text>
</comment>
<dbReference type="EMBL" id="DXFA01000077">
    <property type="protein sequence ID" value="HIX48165.1"/>
    <property type="molecule type" value="Genomic_DNA"/>
</dbReference>
<dbReference type="Pfam" id="PF00586">
    <property type="entry name" value="AIRS"/>
    <property type="match status" value="1"/>
</dbReference>
<dbReference type="InterPro" id="IPR036676">
    <property type="entry name" value="PurM-like_C_sf"/>
</dbReference>
<dbReference type="InterPro" id="IPR011854">
    <property type="entry name" value="HypE"/>
</dbReference>
<reference evidence="4" key="1">
    <citation type="journal article" date="2021" name="PeerJ">
        <title>Extensive microbial diversity within the chicken gut microbiome revealed by metagenomics and culture.</title>
        <authorList>
            <person name="Gilroy R."/>
            <person name="Ravi A."/>
            <person name="Getino M."/>
            <person name="Pursley I."/>
            <person name="Horton D.L."/>
            <person name="Alikhan N.F."/>
            <person name="Baker D."/>
            <person name="Gharbi K."/>
            <person name="Hall N."/>
            <person name="Watson M."/>
            <person name="Adriaenssens E.M."/>
            <person name="Foster-Nyarko E."/>
            <person name="Jarju S."/>
            <person name="Secka A."/>
            <person name="Antonio M."/>
            <person name="Oren A."/>
            <person name="Chaudhuri R.R."/>
            <person name="La Ragione R."/>
            <person name="Hildebrand F."/>
            <person name="Pallen M.J."/>
        </authorList>
    </citation>
    <scope>NUCLEOTIDE SEQUENCE</scope>
    <source>
        <strain evidence="4">ChiSjej5B23-15282</strain>
    </source>
</reference>
<dbReference type="Gene3D" id="3.90.650.10">
    <property type="entry name" value="PurM-like C-terminal domain"/>
    <property type="match status" value="1"/>
</dbReference>
<name>A0A9D1VWY4_9FIRM</name>
<dbReference type="AlphaFoldDB" id="A0A9D1VWY4"/>
<dbReference type="SUPFAM" id="SSF56042">
    <property type="entry name" value="PurM C-terminal domain-like"/>
    <property type="match status" value="1"/>
</dbReference>
<dbReference type="PANTHER" id="PTHR30303">
    <property type="entry name" value="HYDROGENASE ISOENZYMES FORMATION PROTEIN HYPE"/>
    <property type="match status" value="1"/>
</dbReference>
<evidence type="ECO:0000313" key="4">
    <source>
        <dbReference type="EMBL" id="HIX48165.1"/>
    </source>
</evidence>
<proteinExistence type="inferred from homology"/>
<dbReference type="GO" id="GO:0051604">
    <property type="term" value="P:protein maturation"/>
    <property type="evidence" value="ECO:0007669"/>
    <property type="project" value="TreeGrafter"/>
</dbReference>
<evidence type="ECO:0000259" key="3">
    <source>
        <dbReference type="Pfam" id="PF02769"/>
    </source>
</evidence>
<feature type="domain" description="PurM-like N-terminal" evidence="2">
    <location>
        <begin position="50"/>
        <end position="138"/>
    </location>
</feature>
<gene>
    <name evidence="4" type="ORF">H9981_03990</name>
</gene>
<dbReference type="PANTHER" id="PTHR30303:SF4">
    <property type="entry name" value="HYDROGENASE EXPRESSION_FORMATION PROTEIN HYPE"/>
    <property type="match status" value="1"/>
</dbReference>
<dbReference type="Pfam" id="PF02769">
    <property type="entry name" value="AIRS_C"/>
    <property type="match status" value="1"/>
</dbReference>
<reference evidence="4" key="2">
    <citation type="submission" date="2021-04" db="EMBL/GenBank/DDBJ databases">
        <authorList>
            <person name="Gilroy R."/>
        </authorList>
    </citation>
    <scope>NUCLEOTIDE SEQUENCE</scope>
    <source>
        <strain evidence="4">ChiSjej5B23-15282</strain>
    </source>
</reference>
<dbReference type="InterPro" id="IPR010918">
    <property type="entry name" value="PurM-like_C_dom"/>
</dbReference>
<comment type="caution">
    <text evidence="4">The sequence shown here is derived from an EMBL/GenBank/DDBJ whole genome shotgun (WGS) entry which is preliminary data.</text>
</comment>
<dbReference type="SUPFAM" id="SSF55326">
    <property type="entry name" value="PurM N-terminal domain-like"/>
    <property type="match status" value="1"/>
</dbReference>
<evidence type="ECO:0000256" key="1">
    <source>
        <dbReference type="ARBA" id="ARBA00006243"/>
    </source>
</evidence>
<sequence>MKYGKLTQTAWQRSVRRQLHIEEQNLLLPPSPFETCSGIAYGEQCFLWADAHVSGTNPQTGYYAVLHAAGELAAKGVFPKGISVRVLFPPQAREEDLKAVTAEIVSACDRLGITVNSFQGETASSVVAMTVFVTAVGEAVTRRLIPAEKRDVKSASDAALHPETYGLEGGGAEILLCGYAGLEGTLRILAEAENELETRFVSAFLTETKVLVKDLVSPAQILSLLKSITPGAEDTFKPELPRVTAIRQITGGGILAALWELSESLGTGFEIDMPAVLLKQETVEICEFYRLNPYQMTSAGSFLIVTEDAQVVMDILEQAGTRAVRLGVTKAQNARVITSGEEVRYLDRPAPDELAVWMADRMRQMTDH</sequence>
<organism evidence="4 5">
    <name type="scientific">Candidatus Mediterraneibacter caccavium</name>
    <dbReference type="NCBI Taxonomy" id="2838661"/>
    <lineage>
        <taxon>Bacteria</taxon>
        <taxon>Bacillati</taxon>
        <taxon>Bacillota</taxon>
        <taxon>Clostridia</taxon>
        <taxon>Lachnospirales</taxon>
        <taxon>Lachnospiraceae</taxon>
        <taxon>Mediterraneibacter</taxon>
    </lineage>
</organism>
<evidence type="ECO:0000313" key="5">
    <source>
        <dbReference type="Proteomes" id="UP000824243"/>
    </source>
</evidence>
<dbReference type="InterPro" id="IPR016188">
    <property type="entry name" value="PurM-like_N"/>
</dbReference>
<accession>A0A9D1VWY4</accession>
<feature type="domain" description="PurM-like C-terminal" evidence="3">
    <location>
        <begin position="242"/>
        <end position="333"/>
    </location>
</feature>
<dbReference type="Proteomes" id="UP000824243">
    <property type="component" value="Unassembled WGS sequence"/>
</dbReference>
<evidence type="ECO:0000259" key="2">
    <source>
        <dbReference type="Pfam" id="PF00586"/>
    </source>
</evidence>
<protein>
    <recommendedName>
        <fullName evidence="6">Hydrogenase expression/formation protein HypE</fullName>
    </recommendedName>
</protein>
<dbReference type="Gene3D" id="3.30.1330.10">
    <property type="entry name" value="PurM-like, N-terminal domain"/>
    <property type="match status" value="1"/>
</dbReference>
<dbReference type="InterPro" id="IPR036921">
    <property type="entry name" value="PurM-like_N_sf"/>
</dbReference>